<accession>A0A6J5RQ89</accession>
<dbReference type="EMBL" id="LR796826">
    <property type="protein sequence ID" value="CAB4168509.1"/>
    <property type="molecule type" value="Genomic_DNA"/>
</dbReference>
<sequence length="218" mass="24024">MNVSQAKEIAGPLSFPGKMPGTSYAHSATACITGSKLALIPGTPCHSCYAINLQKLRPSVDKGWEANTAKWNKAVELGLVDKWVEALVYQIIRYNTDGYHRWFVSGDLQSLQHLEAIVAICDATPHVKHWLPTQERSIVAAYRRKHNYWPDNLVLRVSASKLNGHSAAGELQSSVFTKDGGVPAGASECEAHLRDNKCGPCRACWDSKVHHIAYPLHK</sequence>
<evidence type="ECO:0000313" key="4">
    <source>
        <dbReference type="EMBL" id="CAB4196447.1"/>
    </source>
</evidence>
<proteinExistence type="predicted"/>
<dbReference type="EMBL" id="LR797251">
    <property type="protein sequence ID" value="CAB4196447.1"/>
    <property type="molecule type" value="Genomic_DNA"/>
</dbReference>
<gene>
    <name evidence="4" type="ORF">UFOVP1292_51</name>
    <name evidence="5" type="ORF">UFOVP1411_42</name>
    <name evidence="2" type="ORF">UFOVP859_44</name>
    <name evidence="3" type="ORF">UFOVP882_42</name>
</gene>
<reference evidence="4" key="1">
    <citation type="submission" date="2020-05" db="EMBL/GenBank/DDBJ databases">
        <authorList>
            <person name="Chiriac C."/>
            <person name="Salcher M."/>
            <person name="Ghai R."/>
            <person name="Kavagutti S V."/>
        </authorList>
    </citation>
    <scope>NUCLEOTIDE SEQUENCE</scope>
</reference>
<evidence type="ECO:0000313" key="3">
    <source>
        <dbReference type="EMBL" id="CAB4168509.1"/>
    </source>
</evidence>
<feature type="domain" description="Gene product 88" evidence="1">
    <location>
        <begin position="27"/>
        <end position="183"/>
    </location>
</feature>
<dbReference type="EMBL" id="LR796816">
    <property type="protein sequence ID" value="CAB4167732.1"/>
    <property type="molecule type" value="Genomic_DNA"/>
</dbReference>
<dbReference type="PROSITE" id="PS51257">
    <property type="entry name" value="PROKAR_LIPOPROTEIN"/>
    <property type="match status" value="1"/>
</dbReference>
<protein>
    <recommendedName>
        <fullName evidence="1">Gene product 88 domain-containing protein</fullName>
    </recommendedName>
</protein>
<evidence type="ECO:0000259" key="1">
    <source>
        <dbReference type="Pfam" id="PF17338"/>
    </source>
</evidence>
<dbReference type="Pfam" id="PF17338">
    <property type="entry name" value="GP88"/>
    <property type="match status" value="1"/>
</dbReference>
<dbReference type="InterPro" id="IPR020290">
    <property type="entry name" value="Gp88"/>
</dbReference>
<organism evidence="4">
    <name type="scientific">uncultured Caudovirales phage</name>
    <dbReference type="NCBI Taxonomy" id="2100421"/>
    <lineage>
        <taxon>Viruses</taxon>
        <taxon>Duplodnaviria</taxon>
        <taxon>Heunggongvirae</taxon>
        <taxon>Uroviricota</taxon>
        <taxon>Caudoviricetes</taxon>
        <taxon>Peduoviridae</taxon>
        <taxon>Maltschvirus</taxon>
        <taxon>Maltschvirus maltsch</taxon>
    </lineage>
</organism>
<evidence type="ECO:0000313" key="2">
    <source>
        <dbReference type="EMBL" id="CAB4167732.1"/>
    </source>
</evidence>
<name>A0A6J5RQ89_9CAUD</name>
<dbReference type="EMBL" id="LR797357">
    <property type="protein sequence ID" value="CAB4205208.1"/>
    <property type="molecule type" value="Genomic_DNA"/>
</dbReference>
<evidence type="ECO:0000313" key="5">
    <source>
        <dbReference type="EMBL" id="CAB4205208.1"/>
    </source>
</evidence>